<keyword evidence="5" id="KW-1185">Reference proteome</keyword>
<evidence type="ECO:0000313" key="6">
    <source>
        <dbReference type="Proteomes" id="UP000435112"/>
    </source>
</evidence>
<sequence>MKTGATIAAFLALSVLAVTEEAQRAPSTPALRGLRQSADTPATEDGRPTTTTSSTTTT</sequence>
<dbReference type="OrthoDB" id="129896at2759"/>
<reference evidence="3 6" key="1">
    <citation type="submission" date="2018-09" db="EMBL/GenBank/DDBJ databases">
        <title>Genomic investigation of the strawberry pathogen Phytophthora fragariae indicates pathogenicity is determined by transcriptional variation in three key races.</title>
        <authorList>
            <person name="Adams T.M."/>
            <person name="Armitage A.D."/>
            <person name="Sobczyk M.K."/>
            <person name="Bates H.J."/>
            <person name="Dunwell J.M."/>
            <person name="Nellist C.F."/>
            <person name="Harrison R.J."/>
        </authorList>
    </citation>
    <scope>NUCLEOTIDE SEQUENCE [LARGE SCALE GENOMIC DNA]</scope>
    <source>
        <strain evidence="3 6">SCRP324</strain>
        <strain evidence="4 5">SCRP333</strain>
    </source>
</reference>
<proteinExistence type="predicted"/>
<evidence type="ECO:0000313" key="5">
    <source>
        <dbReference type="Proteomes" id="UP000434957"/>
    </source>
</evidence>
<name>A0A6A3MF43_9STRA</name>
<evidence type="ECO:0000313" key="3">
    <source>
        <dbReference type="EMBL" id="KAE9029427.1"/>
    </source>
</evidence>
<evidence type="ECO:0000313" key="4">
    <source>
        <dbReference type="EMBL" id="KAE9340775.1"/>
    </source>
</evidence>
<feature type="chain" id="PRO_5036165123" description="RxLR effector protein" evidence="2">
    <location>
        <begin position="18"/>
        <end position="58"/>
    </location>
</feature>
<evidence type="ECO:0000256" key="1">
    <source>
        <dbReference type="SAM" id="MobiDB-lite"/>
    </source>
</evidence>
<dbReference type="AlphaFoldDB" id="A0A6A3MF43"/>
<dbReference type="Proteomes" id="UP000434957">
    <property type="component" value="Unassembled WGS sequence"/>
</dbReference>
<dbReference type="Proteomes" id="UP000435112">
    <property type="component" value="Unassembled WGS sequence"/>
</dbReference>
<feature type="region of interest" description="Disordered" evidence="1">
    <location>
        <begin position="23"/>
        <end position="58"/>
    </location>
</feature>
<accession>A0A6A3MF43</accession>
<gene>
    <name evidence="3" type="ORF">PR002_g10137</name>
    <name evidence="4" type="ORF">PR003_g10316</name>
</gene>
<evidence type="ECO:0000256" key="2">
    <source>
        <dbReference type="SAM" id="SignalP"/>
    </source>
</evidence>
<organism evidence="3 6">
    <name type="scientific">Phytophthora rubi</name>
    <dbReference type="NCBI Taxonomy" id="129364"/>
    <lineage>
        <taxon>Eukaryota</taxon>
        <taxon>Sar</taxon>
        <taxon>Stramenopiles</taxon>
        <taxon>Oomycota</taxon>
        <taxon>Peronosporomycetes</taxon>
        <taxon>Peronosporales</taxon>
        <taxon>Peronosporaceae</taxon>
        <taxon>Phytophthora</taxon>
    </lineage>
</organism>
<protein>
    <recommendedName>
        <fullName evidence="7">RxLR effector protein</fullName>
    </recommendedName>
</protein>
<evidence type="ECO:0008006" key="7">
    <source>
        <dbReference type="Google" id="ProtNLM"/>
    </source>
</evidence>
<keyword evidence="2" id="KW-0732">Signal</keyword>
<feature type="signal peptide" evidence="2">
    <location>
        <begin position="1"/>
        <end position="17"/>
    </location>
</feature>
<comment type="caution">
    <text evidence="3">The sequence shown here is derived from an EMBL/GenBank/DDBJ whole genome shotgun (WGS) entry which is preliminary data.</text>
</comment>
<dbReference type="EMBL" id="QXFU01000565">
    <property type="protein sequence ID" value="KAE9029427.1"/>
    <property type="molecule type" value="Genomic_DNA"/>
</dbReference>
<feature type="compositionally biased region" description="Low complexity" evidence="1">
    <location>
        <begin position="49"/>
        <end position="58"/>
    </location>
</feature>
<dbReference type="EMBL" id="QXFT01000560">
    <property type="protein sequence ID" value="KAE9340775.1"/>
    <property type="molecule type" value="Genomic_DNA"/>
</dbReference>